<comment type="caution">
    <text evidence="1">The sequence shown here is derived from an EMBL/GenBank/DDBJ whole genome shotgun (WGS) entry which is preliminary data.</text>
</comment>
<dbReference type="Proteomes" id="UP000476176">
    <property type="component" value="Unassembled WGS sequence"/>
</dbReference>
<evidence type="ECO:0000313" key="4">
    <source>
        <dbReference type="Proteomes" id="UP000488956"/>
    </source>
</evidence>
<dbReference type="EMBL" id="QXGC01004439">
    <property type="protein sequence ID" value="KAE9169380.1"/>
    <property type="molecule type" value="Genomic_DNA"/>
</dbReference>
<dbReference type="EMBL" id="QXFX01003757">
    <property type="protein sequence ID" value="KAE9067194.1"/>
    <property type="molecule type" value="Genomic_DNA"/>
</dbReference>
<sequence length="70" mass="7850">MLGPSFVFFAFLGFSNHPSFSSFLQSFELFTLSSLSCSLSFRHLRVRSLQPLIFFTELGLLSPVVIQCGL</sequence>
<evidence type="ECO:0000313" key="2">
    <source>
        <dbReference type="EMBL" id="KAE9169380.1"/>
    </source>
</evidence>
<dbReference type="Proteomes" id="UP000488956">
    <property type="component" value="Unassembled WGS sequence"/>
</dbReference>
<dbReference type="AlphaFoldDB" id="A0A6G0JTJ1"/>
<proteinExistence type="predicted"/>
<reference evidence="3 4" key="1">
    <citation type="submission" date="2018-09" db="EMBL/GenBank/DDBJ databases">
        <title>Genomic investigation of the strawberry pathogen Phytophthora fragariae indicates pathogenicity is determined by transcriptional variation in three key races.</title>
        <authorList>
            <person name="Adams T.M."/>
            <person name="Armitage A.D."/>
            <person name="Sobczyk M.K."/>
            <person name="Bates H.J."/>
            <person name="Dunwell J.M."/>
            <person name="Nellist C.F."/>
            <person name="Harrison R.J."/>
        </authorList>
    </citation>
    <scope>NUCLEOTIDE SEQUENCE [LARGE SCALE GENOMIC DNA]</scope>
    <source>
        <strain evidence="2 3">BC-23</strain>
        <strain evidence="1 4">ONT-3</strain>
    </source>
</reference>
<protein>
    <submittedName>
        <fullName evidence="1">Uncharacterized protein</fullName>
    </submittedName>
</protein>
<accession>A0A6G0JTJ1</accession>
<organism evidence="1 4">
    <name type="scientific">Phytophthora fragariae</name>
    <dbReference type="NCBI Taxonomy" id="53985"/>
    <lineage>
        <taxon>Eukaryota</taxon>
        <taxon>Sar</taxon>
        <taxon>Stramenopiles</taxon>
        <taxon>Oomycota</taxon>
        <taxon>Peronosporomycetes</taxon>
        <taxon>Peronosporales</taxon>
        <taxon>Peronosporaceae</taxon>
        <taxon>Phytophthora</taxon>
    </lineage>
</organism>
<name>A0A6G0JTJ1_9STRA</name>
<gene>
    <name evidence="2" type="ORF">PF004_g28198</name>
    <name evidence="1" type="ORF">PF010_g27561</name>
</gene>
<evidence type="ECO:0000313" key="3">
    <source>
        <dbReference type="Proteomes" id="UP000476176"/>
    </source>
</evidence>
<evidence type="ECO:0000313" key="1">
    <source>
        <dbReference type="EMBL" id="KAE9067194.1"/>
    </source>
</evidence>